<gene>
    <name evidence="1" type="ORF">ST44_11900</name>
</gene>
<dbReference type="AlphaFoldDB" id="A0A0D0IX17"/>
<evidence type="ECO:0000313" key="2">
    <source>
        <dbReference type="Proteomes" id="UP000032046"/>
    </source>
</evidence>
<proteinExistence type="predicted"/>
<accession>A0A0D0IX17</accession>
<keyword evidence="2" id="KW-1185">Reference proteome</keyword>
<dbReference type="STRING" id="1602171.ST44_11900"/>
<dbReference type="EMBL" id="JXQK01000088">
    <property type="protein sequence ID" value="KIP60050.1"/>
    <property type="molecule type" value="Genomic_DNA"/>
</dbReference>
<sequence>MGFYHTIQMFSKENEKKVTVFLLFDRIRGKGVGFTLYLYMRAMGNYRWYCFHGERDFRW</sequence>
<protein>
    <submittedName>
        <fullName evidence="1">Uncharacterized protein</fullName>
    </submittedName>
</protein>
<reference evidence="1 2" key="1">
    <citation type="submission" date="2015-01" db="EMBL/GenBank/DDBJ databases">
        <title>Comparative genomics of non-oral Prevotella species.</title>
        <authorList>
            <person name="Accetto T."/>
            <person name="Nograsek B."/>
            <person name="Avgustin G."/>
        </authorList>
    </citation>
    <scope>NUCLEOTIDE SEQUENCE [LARGE SCALE GENOMIC DNA]</scope>
    <source>
        <strain evidence="1 2">P5-119</strain>
    </source>
</reference>
<comment type="caution">
    <text evidence="1">The sequence shown here is derived from an EMBL/GenBank/DDBJ whole genome shotgun (WGS) entry which is preliminary data.</text>
</comment>
<organism evidence="1 2">
    <name type="scientific">Prevotella pectinovora</name>
    <dbReference type="NCBI Taxonomy" id="1602169"/>
    <lineage>
        <taxon>Bacteria</taxon>
        <taxon>Pseudomonadati</taxon>
        <taxon>Bacteroidota</taxon>
        <taxon>Bacteroidia</taxon>
        <taxon>Bacteroidales</taxon>
        <taxon>Prevotellaceae</taxon>
        <taxon>Prevotella</taxon>
    </lineage>
</organism>
<evidence type="ECO:0000313" key="1">
    <source>
        <dbReference type="EMBL" id="KIP60050.1"/>
    </source>
</evidence>
<name>A0A0D0IX17_9BACT</name>
<dbReference type="Proteomes" id="UP000032046">
    <property type="component" value="Unassembled WGS sequence"/>
</dbReference>